<proteinExistence type="predicted"/>
<comment type="caution">
    <text evidence="1">The sequence shown here is derived from an EMBL/GenBank/DDBJ whole genome shotgun (WGS) entry which is preliminary data.</text>
</comment>
<sequence length="29" mass="3254">IFIEIMVDFQLSSANVWVERGLIGDGIKC</sequence>
<dbReference type="AlphaFoldDB" id="X0W8A4"/>
<evidence type="ECO:0000313" key="1">
    <source>
        <dbReference type="EMBL" id="GAG08871.1"/>
    </source>
</evidence>
<gene>
    <name evidence="1" type="ORF">S01H1_44625</name>
</gene>
<accession>X0W8A4</accession>
<organism evidence="1">
    <name type="scientific">marine sediment metagenome</name>
    <dbReference type="NCBI Taxonomy" id="412755"/>
    <lineage>
        <taxon>unclassified sequences</taxon>
        <taxon>metagenomes</taxon>
        <taxon>ecological metagenomes</taxon>
    </lineage>
</organism>
<feature type="non-terminal residue" evidence="1">
    <location>
        <position position="1"/>
    </location>
</feature>
<reference evidence="1" key="1">
    <citation type="journal article" date="2014" name="Front. Microbiol.">
        <title>High frequency of phylogenetically diverse reductive dehalogenase-homologous genes in deep subseafloor sedimentary metagenomes.</title>
        <authorList>
            <person name="Kawai M."/>
            <person name="Futagami T."/>
            <person name="Toyoda A."/>
            <person name="Takaki Y."/>
            <person name="Nishi S."/>
            <person name="Hori S."/>
            <person name="Arai W."/>
            <person name="Tsubouchi T."/>
            <person name="Morono Y."/>
            <person name="Uchiyama I."/>
            <person name="Ito T."/>
            <person name="Fujiyama A."/>
            <person name="Inagaki F."/>
            <person name="Takami H."/>
        </authorList>
    </citation>
    <scope>NUCLEOTIDE SEQUENCE</scope>
    <source>
        <strain evidence="1">Expedition CK06-06</strain>
    </source>
</reference>
<dbReference type="EMBL" id="BARS01028469">
    <property type="protein sequence ID" value="GAG08871.1"/>
    <property type="molecule type" value="Genomic_DNA"/>
</dbReference>
<name>X0W8A4_9ZZZZ</name>
<protein>
    <submittedName>
        <fullName evidence="1">Uncharacterized protein</fullName>
    </submittedName>
</protein>